<accession>A0ABT0E8L0</accession>
<evidence type="ECO:0000313" key="2">
    <source>
        <dbReference type="EMBL" id="MCK0538144.1"/>
    </source>
</evidence>
<keyword evidence="1" id="KW-0831">Ubiquinone biosynthesis</keyword>
<dbReference type="PANTHER" id="PTHR38040">
    <property type="entry name" value="UBIQUINONE BIOSYNTHESIS ACCESSORY FACTOR UBIK"/>
    <property type="match status" value="1"/>
</dbReference>
<comment type="function">
    <text evidence="1">Required for efficient ubiquinone (coenzyme Q) biosynthesis. UbiK is probably an accessory factor of Ubi enzymes and facilitates ubiquinone biosynthesis by acting as an assembly factor, a targeting factor, or both.</text>
</comment>
<comment type="subcellular location">
    <subcellularLocation>
        <location evidence="1">Cytoplasm</location>
    </subcellularLocation>
</comment>
<dbReference type="Pfam" id="PF04380">
    <property type="entry name" value="BMFP"/>
    <property type="match status" value="1"/>
</dbReference>
<proteinExistence type="inferred from homology"/>
<reference evidence="2" key="1">
    <citation type="submission" date="2022-04" db="EMBL/GenBank/DDBJ databases">
        <title>Alcanivorax sp. CY1518 draft genome sequence.</title>
        <authorList>
            <person name="Zhao G."/>
            <person name="An M."/>
        </authorList>
    </citation>
    <scope>NUCLEOTIDE SEQUENCE</scope>
    <source>
        <strain evidence="2">CY1518</strain>
    </source>
</reference>
<comment type="similarity">
    <text evidence="1">Belongs to the UbiK family.</text>
</comment>
<dbReference type="RefSeq" id="WP_246952476.1">
    <property type="nucleotide sequence ID" value="NZ_JALKII010000006.1"/>
</dbReference>
<gene>
    <name evidence="1" type="primary">ubiK</name>
    <name evidence="2" type="ORF">MU846_10520</name>
</gene>
<organism evidence="2 3">
    <name type="scientific">Alcanivorax quisquiliarum</name>
    <dbReference type="NCBI Taxonomy" id="2933565"/>
    <lineage>
        <taxon>Bacteria</taxon>
        <taxon>Pseudomonadati</taxon>
        <taxon>Pseudomonadota</taxon>
        <taxon>Gammaproteobacteria</taxon>
        <taxon>Oceanospirillales</taxon>
        <taxon>Alcanivoracaceae</taxon>
        <taxon>Alcanivorax</taxon>
    </lineage>
</organism>
<comment type="caution">
    <text evidence="2">The sequence shown here is derived from an EMBL/GenBank/DDBJ whole genome shotgun (WGS) entry which is preliminary data.</text>
</comment>
<feature type="coiled-coil region" evidence="1">
    <location>
        <begin position="52"/>
        <end position="79"/>
    </location>
</feature>
<dbReference type="HAMAP" id="MF_02216">
    <property type="entry name" value="UbiK"/>
    <property type="match status" value="1"/>
</dbReference>
<dbReference type="InterPro" id="IPR007475">
    <property type="entry name" value="UbiK"/>
</dbReference>
<comment type="pathway">
    <text evidence="1">Cofactor biosynthesis; ubiquinone biosynthesis.</text>
</comment>
<dbReference type="EMBL" id="JALKII010000006">
    <property type="protein sequence ID" value="MCK0538144.1"/>
    <property type="molecule type" value="Genomic_DNA"/>
</dbReference>
<evidence type="ECO:0000256" key="1">
    <source>
        <dbReference type="HAMAP-Rule" id="MF_02216"/>
    </source>
</evidence>
<sequence length="82" mass="9336">MNDLPLIDRIVAEISQRLPAGLGELRGEVERNVQAVLREAISRLDLVSREEFDLQTQVLARTRQKLEALERELGAMERDTGH</sequence>
<protein>
    <recommendedName>
        <fullName evidence="1">Ubiquinone biosynthesis accessory factor UbiK</fullName>
    </recommendedName>
</protein>
<name>A0ABT0E8L0_9GAMM</name>
<dbReference type="Proteomes" id="UP001165524">
    <property type="component" value="Unassembled WGS sequence"/>
</dbReference>
<keyword evidence="1" id="KW-0175">Coiled coil</keyword>
<keyword evidence="1" id="KW-0963">Cytoplasm</keyword>
<dbReference type="PANTHER" id="PTHR38040:SF1">
    <property type="entry name" value="UBIQUINONE BIOSYNTHESIS ACCESSORY FACTOR UBIK"/>
    <property type="match status" value="1"/>
</dbReference>
<keyword evidence="3" id="KW-1185">Reference proteome</keyword>
<evidence type="ECO:0000313" key="3">
    <source>
        <dbReference type="Proteomes" id="UP001165524"/>
    </source>
</evidence>